<keyword evidence="2" id="KW-0285">Flavoprotein</keyword>
<dbReference type="Proteomes" id="UP000204391">
    <property type="component" value="Chromosome"/>
</dbReference>
<dbReference type="Pfam" id="PF02810">
    <property type="entry name" value="SEC-C"/>
    <property type="match status" value="1"/>
</dbReference>
<evidence type="ECO:0000313" key="8">
    <source>
        <dbReference type="Proteomes" id="UP000204391"/>
    </source>
</evidence>
<keyword evidence="3" id="KW-0288">FMN</keyword>
<dbReference type="Pfam" id="PF00724">
    <property type="entry name" value="Oxidored_FMN"/>
    <property type="match status" value="1"/>
</dbReference>
<reference evidence="7 8" key="1">
    <citation type="journal article" date="2003" name="Int. J. Syst. Evol. Microbiol.">
        <title>Virgibacillus carmonensis sp. nov., Virgibacillus necropolis sp. nov. and Virgibacillus picturae sp. nov., three novel species isolated from deteriorated mural paintings, transfer of the species of the genus salibacillus to Virgibacillus, as Virgibacillus marismortui comb. nov. and Virgibacillus salexigens comb. nov., and emended description of the genus Virgibacillus.</title>
        <authorList>
            <person name="Heyrman J."/>
            <person name="Logan N.A."/>
            <person name="Busse H.J."/>
            <person name="Balcaen A."/>
            <person name="Lebbe L."/>
            <person name="Rodriguez-Diaz M."/>
            <person name="Swings J."/>
            <person name="De Vos P."/>
        </authorList>
    </citation>
    <scope>NUCLEOTIDE SEQUENCE [LARGE SCALE GENOMIC DNA]</scope>
    <source>
        <strain evidence="7 8">LMG 19488</strain>
    </source>
</reference>
<protein>
    <submittedName>
        <fullName evidence="7">12-oxophytodienoate reductase</fullName>
    </submittedName>
</protein>
<proteinExistence type="predicted"/>
<sequence>MTVGRNDPCPCGSEKKYKKCCMKKGTGPCLLWSFSCFPRFTNRYLFFPDGICNNTYCMKGRGGQKMSKTNISTDPLFHTFTSDNLIVENRTVMAPMTRGYSPNGVPGEDVVAYYRRRAENGVGLIVTEGTGINHPASVSGASIPLFHGEASLNGWAKVVKEVHEAGGKIVPQLWHVGMTRKKGELPNEEAQPVGPSGLSLSGKKITEPMTEKEVVNMVEAYAQAAADAKRLGFDGIELHGAHGYLIDQFFWENTNKRTDRYGGDLFGRTQFAVEVIEACRREVGPDFPIIFRFSQWKMNDFKAKLATNPDELDRFLKPLVEAGVDIFHCSTRRFWEPEFEGSDLNLAGWTKKLTGKPVISVGSVGLDGEFTSFSGANTTSLDGLIEKLDNDEFDLVAIGRSLLMDPEWVRKVKDGRANDLLPFDKEALQTLY</sequence>
<dbReference type="SUPFAM" id="SSF103642">
    <property type="entry name" value="Sec-C motif"/>
    <property type="match status" value="1"/>
</dbReference>
<dbReference type="CDD" id="cd04747">
    <property type="entry name" value="OYE_like_5_FMN"/>
    <property type="match status" value="1"/>
</dbReference>
<dbReference type="InterPro" id="IPR001155">
    <property type="entry name" value="OxRdtase_FMN_N"/>
</dbReference>
<organism evidence="7 8">
    <name type="scientific">Virgibacillus necropolis</name>
    <dbReference type="NCBI Taxonomy" id="163877"/>
    <lineage>
        <taxon>Bacteria</taxon>
        <taxon>Bacillati</taxon>
        <taxon>Bacillota</taxon>
        <taxon>Bacilli</taxon>
        <taxon>Bacillales</taxon>
        <taxon>Bacillaceae</taxon>
        <taxon>Virgibacillus</taxon>
    </lineage>
</organism>
<dbReference type="KEGG" id="vne:CFK40_15190"/>
<gene>
    <name evidence="7" type="ORF">CFK40_15190</name>
</gene>
<evidence type="ECO:0000259" key="6">
    <source>
        <dbReference type="Pfam" id="PF00724"/>
    </source>
</evidence>
<dbReference type="EMBL" id="CP022437">
    <property type="protein sequence ID" value="ASN06268.1"/>
    <property type="molecule type" value="Genomic_DNA"/>
</dbReference>
<dbReference type="OrthoDB" id="9772736at2"/>
<dbReference type="GO" id="GO:0050661">
    <property type="term" value="F:NADP binding"/>
    <property type="evidence" value="ECO:0007669"/>
    <property type="project" value="InterPro"/>
</dbReference>
<dbReference type="Gene3D" id="3.10.450.50">
    <property type="match status" value="1"/>
</dbReference>
<dbReference type="InterPro" id="IPR013785">
    <property type="entry name" value="Aldolase_TIM"/>
</dbReference>
<evidence type="ECO:0000256" key="5">
    <source>
        <dbReference type="ARBA" id="ARBA00023002"/>
    </source>
</evidence>
<accession>A0A221MF22</accession>
<dbReference type="GO" id="GO:0003959">
    <property type="term" value="F:NADPH dehydrogenase activity"/>
    <property type="evidence" value="ECO:0007669"/>
    <property type="project" value="InterPro"/>
</dbReference>
<dbReference type="InterPro" id="IPR044152">
    <property type="entry name" value="YqjM-like"/>
</dbReference>
<evidence type="ECO:0000256" key="1">
    <source>
        <dbReference type="ARBA" id="ARBA00001917"/>
    </source>
</evidence>
<name>A0A221MF22_9BACI</name>
<dbReference type="PANTHER" id="PTHR43303:SF4">
    <property type="entry name" value="NADPH DEHYDROGENASE C23G7.10C-RELATED"/>
    <property type="match status" value="1"/>
</dbReference>
<dbReference type="AlphaFoldDB" id="A0A221MF22"/>
<keyword evidence="5" id="KW-0560">Oxidoreductase</keyword>
<evidence type="ECO:0000313" key="7">
    <source>
        <dbReference type="EMBL" id="ASN06268.1"/>
    </source>
</evidence>
<feature type="domain" description="NADH:flavin oxidoreductase/NADH oxidase N-terminal" evidence="6">
    <location>
        <begin position="76"/>
        <end position="418"/>
    </location>
</feature>
<evidence type="ECO:0000256" key="3">
    <source>
        <dbReference type="ARBA" id="ARBA00022643"/>
    </source>
</evidence>
<dbReference type="PANTHER" id="PTHR43303">
    <property type="entry name" value="NADPH DEHYDROGENASE C23G7.10C-RELATED"/>
    <property type="match status" value="1"/>
</dbReference>
<evidence type="ECO:0000256" key="4">
    <source>
        <dbReference type="ARBA" id="ARBA00022857"/>
    </source>
</evidence>
<dbReference type="FunFam" id="3.20.20.70:FF:000262">
    <property type="entry name" value="NADH:flavin oxidoreductase"/>
    <property type="match status" value="1"/>
</dbReference>
<keyword evidence="8" id="KW-1185">Reference proteome</keyword>
<dbReference type="InterPro" id="IPR004027">
    <property type="entry name" value="SEC_C_motif"/>
</dbReference>
<evidence type="ECO:0000256" key="2">
    <source>
        <dbReference type="ARBA" id="ARBA00022630"/>
    </source>
</evidence>
<dbReference type="Gene3D" id="3.20.20.70">
    <property type="entry name" value="Aldolase class I"/>
    <property type="match status" value="1"/>
</dbReference>
<dbReference type="SUPFAM" id="SSF51395">
    <property type="entry name" value="FMN-linked oxidoreductases"/>
    <property type="match status" value="1"/>
</dbReference>
<comment type="cofactor">
    <cofactor evidence="1">
        <name>FMN</name>
        <dbReference type="ChEBI" id="CHEBI:58210"/>
    </cofactor>
</comment>
<dbReference type="GO" id="GO:0010181">
    <property type="term" value="F:FMN binding"/>
    <property type="evidence" value="ECO:0007669"/>
    <property type="project" value="InterPro"/>
</dbReference>
<keyword evidence="4" id="KW-0521">NADP</keyword>